<dbReference type="EMBL" id="JACAGC010000028">
    <property type="protein sequence ID" value="KAF6273221.1"/>
    <property type="molecule type" value="Genomic_DNA"/>
</dbReference>
<proteinExistence type="predicted"/>
<protein>
    <submittedName>
        <fullName evidence="2">Uncharacterized protein</fullName>
    </submittedName>
</protein>
<dbReference type="Proteomes" id="UP000585614">
    <property type="component" value="Unassembled WGS sequence"/>
</dbReference>
<evidence type="ECO:0000313" key="2">
    <source>
        <dbReference type="EMBL" id="KAF6273221.1"/>
    </source>
</evidence>
<gene>
    <name evidence="2" type="ORF">mRhiFer1_009509</name>
</gene>
<name>A0A7J7RAQ0_RHIFE</name>
<reference evidence="2 3" key="1">
    <citation type="journal article" date="2020" name="Nature">
        <title>Six reference-quality genomes reveal evolution of bat adaptations.</title>
        <authorList>
            <person name="Jebb D."/>
            <person name="Huang Z."/>
            <person name="Pippel M."/>
            <person name="Hughes G.M."/>
            <person name="Lavrichenko K."/>
            <person name="Devanna P."/>
            <person name="Winkler S."/>
            <person name="Jermiin L.S."/>
            <person name="Skirmuntt E.C."/>
            <person name="Katzourakis A."/>
            <person name="Burkitt-Gray L."/>
            <person name="Ray D.A."/>
            <person name="Sullivan K.A.M."/>
            <person name="Roscito J.G."/>
            <person name="Kirilenko B.M."/>
            <person name="Davalos L.M."/>
            <person name="Corthals A.P."/>
            <person name="Power M.L."/>
            <person name="Jones G."/>
            <person name="Ransome R.D."/>
            <person name="Dechmann D.K.N."/>
            <person name="Locatelli A.G."/>
            <person name="Puechmaille S.J."/>
            <person name="Fedrigo O."/>
            <person name="Jarvis E.D."/>
            <person name="Hiller M."/>
            <person name="Vernes S.C."/>
            <person name="Myers E.W."/>
            <person name="Teeling E.C."/>
        </authorList>
    </citation>
    <scope>NUCLEOTIDE SEQUENCE [LARGE SCALE GENOMIC DNA]</scope>
    <source>
        <strain evidence="2">MRhiFer1</strain>
        <tissue evidence="2">Lung</tissue>
    </source>
</reference>
<feature type="compositionally biased region" description="Basic and acidic residues" evidence="1">
    <location>
        <begin position="25"/>
        <end position="35"/>
    </location>
</feature>
<feature type="region of interest" description="Disordered" evidence="1">
    <location>
        <begin position="73"/>
        <end position="92"/>
    </location>
</feature>
<evidence type="ECO:0000313" key="3">
    <source>
        <dbReference type="Proteomes" id="UP000585614"/>
    </source>
</evidence>
<accession>A0A7J7RAQ0</accession>
<dbReference type="AlphaFoldDB" id="A0A7J7RAQ0"/>
<evidence type="ECO:0000256" key="1">
    <source>
        <dbReference type="SAM" id="MobiDB-lite"/>
    </source>
</evidence>
<organism evidence="2 3">
    <name type="scientific">Rhinolophus ferrumequinum</name>
    <name type="common">Greater horseshoe bat</name>
    <dbReference type="NCBI Taxonomy" id="59479"/>
    <lineage>
        <taxon>Eukaryota</taxon>
        <taxon>Metazoa</taxon>
        <taxon>Chordata</taxon>
        <taxon>Craniata</taxon>
        <taxon>Vertebrata</taxon>
        <taxon>Euteleostomi</taxon>
        <taxon>Mammalia</taxon>
        <taxon>Eutheria</taxon>
        <taxon>Laurasiatheria</taxon>
        <taxon>Chiroptera</taxon>
        <taxon>Yinpterochiroptera</taxon>
        <taxon>Rhinolophoidea</taxon>
        <taxon>Rhinolophidae</taxon>
        <taxon>Rhinolophinae</taxon>
        <taxon>Rhinolophus</taxon>
    </lineage>
</organism>
<comment type="caution">
    <text evidence="2">The sequence shown here is derived from an EMBL/GenBank/DDBJ whole genome shotgun (WGS) entry which is preliminary data.</text>
</comment>
<feature type="region of interest" description="Disordered" evidence="1">
    <location>
        <begin position="1"/>
        <end position="41"/>
    </location>
</feature>
<feature type="compositionally biased region" description="Basic and acidic residues" evidence="1">
    <location>
        <begin position="1"/>
        <end position="14"/>
    </location>
</feature>
<sequence>MDFHYPHVTEEKVQGEGGRLSDLPQGHKQEVDPRPNYRAGNSVTRMLSYPADLGASEHDPRGTVRAALGMGGEAESRGAGTPPRGLGEAVEGLSQGRRGWLRGYMEEEDPSRDLRAIGIPSSSSESSEHFVSLSPGFCHVPTIAAHILPHLVYF</sequence>